<comment type="similarity">
    <text evidence="3 10">Belongs to the cytochrome P450 family.</text>
</comment>
<dbReference type="PRINTS" id="PR00385">
    <property type="entry name" value="P450"/>
</dbReference>
<dbReference type="PANTHER" id="PTHR46300">
    <property type="entry name" value="P450, PUTATIVE (EUROFUNG)-RELATED-RELATED"/>
    <property type="match status" value="1"/>
</dbReference>
<dbReference type="InterPro" id="IPR036396">
    <property type="entry name" value="Cyt_P450_sf"/>
</dbReference>
<reference evidence="11 12" key="1">
    <citation type="journal article" date="2020" name="ISME J.">
        <title>Uncovering the hidden diversity of litter-decomposition mechanisms in mushroom-forming fungi.</title>
        <authorList>
            <person name="Floudas D."/>
            <person name="Bentzer J."/>
            <person name="Ahren D."/>
            <person name="Johansson T."/>
            <person name="Persson P."/>
            <person name="Tunlid A."/>
        </authorList>
    </citation>
    <scope>NUCLEOTIDE SEQUENCE [LARGE SCALE GENOMIC DNA]</scope>
    <source>
        <strain evidence="11 12">CBS 406.79</strain>
    </source>
</reference>
<evidence type="ECO:0000256" key="7">
    <source>
        <dbReference type="ARBA" id="ARBA00023004"/>
    </source>
</evidence>
<keyword evidence="7 9" id="KW-0408">Iron</keyword>
<evidence type="ECO:0000256" key="8">
    <source>
        <dbReference type="ARBA" id="ARBA00023033"/>
    </source>
</evidence>
<sequence>MTWSIVNTATLVIFAFCAYRLWTHFAVRRGLPLPPGPRGWPIVGNLFDIPKEGAALVYMNMSEKYQSDLLYLNVLGTSIVVLNTAEATHDLFVGRSTMYSDRPELTMANLVGLDGSVVFSHFNESWRQQRSLFLQEVSSANLEMYQKPCMKDGIYKLLNNLLETPEDMDHHVHYLYGGTILSLAYGITHKDPYEIYLEACGEGMRIVSEVTSFGKYLVDAFPAMEYLPGWLPGMGYRAYAAKLKPIIRNMIESPMVFAKNQMTQNGAIRSSIASRLLQEMQDDGTWSEEKELMLTEVLGALYGAGTDTLTATTKTLILALLLHPEFQKRGQAAVDAVVGLDRLPDYTDEGKIPYVDALVMEILRWRPVTPLAIAHHTASADIYKGYYIPANTVVIGNTWSILHNPAVYGEDAEEFNPERFLNEDGSLNRKVPYPSAVFGYGKRTCAGKNVAQSALWLSVASLLACFNISRTLNDKGEEIYPSTEFEDGVILSPQHFKCVIKPRSKTTEGLIRHSREEEGSE</sequence>
<dbReference type="InterPro" id="IPR017972">
    <property type="entry name" value="Cyt_P450_CS"/>
</dbReference>
<dbReference type="InterPro" id="IPR050364">
    <property type="entry name" value="Cytochrome_P450_fung"/>
</dbReference>
<dbReference type="CDD" id="cd11065">
    <property type="entry name" value="CYP64-like"/>
    <property type="match status" value="1"/>
</dbReference>
<evidence type="ECO:0000256" key="2">
    <source>
        <dbReference type="ARBA" id="ARBA00005179"/>
    </source>
</evidence>
<comment type="caution">
    <text evidence="11">The sequence shown here is derived from an EMBL/GenBank/DDBJ whole genome shotgun (WGS) entry which is preliminary data.</text>
</comment>
<dbReference type="EMBL" id="JAACJN010000072">
    <property type="protein sequence ID" value="KAF5378966.1"/>
    <property type="molecule type" value="Genomic_DNA"/>
</dbReference>
<dbReference type="GO" id="GO:0020037">
    <property type="term" value="F:heme binding"/>
    <property type="evidence" value="ECO:0007669"/>
    <property type="project" value="InterPro"/>
</dbReference>
<dbReference type="GO" id="GO:0016705">
    <property type="term" value="F:oxidoreductase activity, acting on paired donors, with incorporation or reduction of molecular oxygen"/>
    <property type="evidence" value="ECO:0007669"/>
    <property type="project" value="InterPro"/>
</dbReference>
<dbReference type="InterPro" id="IPR001128">
    <property type="entry name" value="Cyt_P450"/>
</dbReference>
<dbReference type="PROSITE" id="PS00086">
    <property type="entry name" value="CYTOCHROME_P450"/>
    <property type="match status" value="1"/>
</dbReference>
<evidence type="ECO:0000256" key="3">
    <source>
        <dbReference type="ARBA" id="ARBA00010617"/>
    </source>
</evidence>
<gene>
    <name evidence="11" type="ORF">D9757_009110</name>
</gene>
<protein>
    <recommendedName>
        <fullName evidence="13">Cytochrome P450</fullName>
    </recommendedName>
</protein>
<dbReference type="PRINTS" id="PR00463">
    <property type="entry name" value="EP450I"/>
</dbReference>
<dbReference type="AlphaFoldDB" id="A0A8H5M345"/>
<name>A0A8H5M345_9AGAR</name>
<evidence type="ECO:0000256" key="9">
    <source>
        <dbReference type="PIRSR" id="PIRSR602401-1"/>
    </source>
</evidence>
<evidence type="ECO:0000256" key="1">
    <source>
        <dbReference type="ARBA" id="ARBA00001971"/>
    </source>
</evidence>
<organism evidence="11 12">
    <name type="scientific">Collybiopsis confluens</name>
    <dbReference type="NCBI Taxonomy" id="2823264"/>
    <lineage>
        <taxon>Eukaryota</taxon>
        <taxon>Fungi</taxon>
        <taxon>Dikarya</taxon>
        <taxon>Basidiomycota</taxon>
        <taxon>Agaricomycotina</taxon>
        <taxon>Agaricomycetes</taxon>
        <taxon>Agaricomycetidae</taxon>
        <taxon>Agaricales</taxon>
        <taxon>Marasmiineae</taxon>
        <taxon>Omphalotaceae</taxon>
        <taxon>Collybiopsis</taxon>
    </lineage>
</organism>
<dbReference type="InterPro" id="IPR002401">
    <property type="entry name" value="Cyt_P450_E_grp-I"/>
</dbReference>
<comment type="cofactor">
    <cofactor evidence="1 9">
        <name>heme</name>
        <dbReference type="ChEBI" id="CHEBI:30413"/>
    </cofactor>
</comment>
<evidence type="ECO:0000256" key="5">
    <source>
        <dbReference type="ARBA" id="ARBA00022723"/>
    </source>
</evidence>
<evidence type="ECO:0000256" key="10">
    <source>
        <dbReference type="RuleBase" id="RU000461"/>
    </source>
</evidence>
<dbReference type="Proteomes" id="UP000518752">
    <property type="component" value="Unassembled WGS sequence"/>
</dbReference>
<dbReference type="Gene3D" id="1.10.630.10">
    <property type="entry name" value="Cytochrome P450"/>
    <property type="match status" value="1"/>
</dbReference>
<evidence type="ECO:0000313" key="12">
    <source>
        <dbReference type="Proteomes" id="UP000518752"/>
    </source>
</evidence>
<keyword evidence="12" id="KW-1185">Reference proteome</keyword>
<dbReference type="Pfam" id="PF00067">
    <property type="entry name" value="p450"/>
    <property type="match status" value="1"/>
</dbReference>
<keyword evidence="8 10" id="KW-0503">Monooxygenase</keyword>
<keyword evidence="4 9" id="KW-0349">Heme</keyword>
<feature type="binding site" description="axial binding residue" evidence="9">
    <location>
        <position position="445"/>
    </location>
    <ligand>
        <name>heme</name>
        <dbReference type="ChEBI" id="CHEBI:30413"/>
    </ligand>
    <ligandPart>
        <name>Fe</name>
        <dbReference type="ChEBI" id="CHEBI:18248"/>
    </ligandPart>
</feature>
<accession>A0A8H5M345</accession>
<dbReference type="GO" id="GO:0005506">
    <property type="term" value="F:iron ion binding"/>
    <property type="evidence" value="ECO:0007669"/>
    <property type="project" value="InterPro"/>
</dbReference>
<dbReference type="OrthoDB" id="2789670at2759"/>
<dbReference type="PANTHER" id="PTHR46300:SF7">
    <property type="entry name" value="P450, PUTATIVE (EUROFUNG)-RELATED"/>
    <property type="match status" value="1"/>
</dbReference>
<evidence type="ECO:0000313" key="11">
    <source>
        <dbReference type="EMBL" id="KAF5378966.1"/>
    </source>
</evidence>
<evidence type="ECO:0000256" key="6">
    <source>
        <dbReference type="ARBA" id="ARBA00023002"/>
    </source>
</evidence>
<proteinExistence type="inferred from homology"/>
<evidence type="ECO:0000256" key="4">
    <source>
        <dbReference type="ARBA" id="ARBA00022617"/>
    </source>
</evidence>
<dbReference type="GO" id="GO:0004497">
    <property type="term" value="F:monooxygenase activity"/>
    <property type="evidence" value="ECO:0007669"/>
    <property type="project" value="UniProtKB-KW"/>
</dbReference>
<keyword evidence="6 10" id="KW-0560">Oxidoreductase</keyword>
<comment type="pathway">
    <text evidence="2">Secondary metabolite biosynthesis.</text>
</comment>
<dbReference type="SUPFAM" id="SSF48264">
    <property type="entry name" value="Cytochrome P450"/>
    <property type="match status" value="1"/>
</dbReference>
<evidence type="ECO:0008006" key="13">
    <source>
        <dbReference type="Google" id="ProtNLM"/>
    </source>
</evidence>
<keyword evidence="5 9" id="KW-0479">Metal-binding</keyword>